<evidence type="ECO:0000313" key="1">
    <source>
        <dbReference type="EMBL" id="CAI9929965.1"/>
    </source>
</evidence>
<reference evidence="1" key="1">
    <citation type="submission" date="2023-06" db="EMBL/GenBank/DDBJ databases">
        <authorList>
            <person name="Kurt Z."/>
        </authorList>
    </citation>
    <scope>NUCLEOTIDE SEQUENCE</scope>
</reference>
<dbReference type="AlphaFoldDB" id="A0AA86TV25"/>
<protein>
    <submittedName>
        <fullName evidence="1">Ribonuclease H-like superfamily</fullName>
    </submittedName>
    <submittedName>
        <fullName evidence="2">Ribonuclease_H-like superfamily</fullName>
    </submittedName>
</protein>
<evidence type="ECO:0000313" key="3">
    <source>
        <dbReference type="Proteomes" id="UP001642409"/>
    </source>
</evidence>
<keyword evidence="3" id="KW-1185">Reference proteome</keyword>
<proteinExistence type="predicted"/>
<name>A0AA86TV25_9EUKA</name>
<reference evidence="2 3" key="2">
    <citation type="submission" date="2024-07" db="EMBL/GenBank/DDBJ databases">
        <authorList>
            <person name="Akdeniz Z."/>
        </authorList>
    </citation>
    <scope>NUCLEOTIDE SEQUENCE [LARGE SCALE GENOMIC DNA]</scope>
</reference>
<organism evidence="1">
    <name type="scientific">Hexamita inflata</name>
    <dbReference type="NCBI Taxonomy" id="28002"/>
    <lineage>
        <taxon>Eukaryota</taxon>
        <taxon>Metamonada</taxon>
        <taxon>Diplomonadida</taxon>
        <taxon>Hexamitidae</taxon>
        <taxon>Hexamitinae</taxon>
        <taxon>Hexamita</taxon>
    </lineage>
</organism>
<comment type="caution">
    <text evidence="1">The sequence shown here is derived from an EMBL/GenBank/DDBJ whole genome shotgun (WGS) entry which is preliminary data.</text>
</comment>
<accession>A0AA86TV25</accession>
<dbReference type="Proteomes" id="UP001642409">
    <property type="component" value="Unassembled WGS sequence"/>
</dbReference>
<dbReference type="InterPro" id="IPR012337">
    <property type="entry name" value="RNaseH-like_sf"/>
</dbReference>
<evidence type="ECO:0000313" key="2">
    <source>
        <dbReference type="EMBL" id="CAL6015666.1"/>
    </source>
</evidence>
<dbReference type="EMBL" id="CATOUU010000444">
    <property type="protein sequence ID" value="CAI9929965.1"/>
    <property type="molecule type" value="Genomic_DNA"/>
</dbReference>
<dbReference type="SUPFAM" id="SSF53098">
    <property type="entry name" value="Ribonuclease H-like"/>
    <property type="match status" value="1"/>
</dbReference>
<gene>
    <name evidence="1" type="ORF">HINF_LOCUS17610</name>
    <name evidence="2" type="ORF">HINF_LOCUS25054</name>
</gene>
<dbReference type="EMBL" id="CAXDID020000074">
    <property type="protein sequence ID" value="CAL6015666.1"/>
    <property type="molecule type" value="Genomic_DNA"/>
</dbReference>
<sequence length="334" mass="38519">MIVIHAHYTDTLSKIPDDVINQYRSGISRLDMFRYKETMYKNDDKAALLTENFKVARIKCIVHCLNLIVKDIVTEFRIPEQLAELRAAGVKFMSYSETRFFGILNTLQSIPAGGTDFIYYKAEYIETFTILCDLEKRLESHDAVISNVNVNFDDITDRLRTLGTEIALFAVARIEARLTGADNLLTKAIKLKDFLQPKFKPSDYNLELLSNYVLGVNELFSGVVDQILLEDVMMHFNSSEIENKRYGSALNLWCSRLRDRPSVKTIIDFLQLCEVIIVSECSVEQLFSQFGHIIGQRRTNITPEMLHSTFMVKSCTKYEYLDEIKKKMIKLNIE</sequence>